<keyword evidence="3" id="KW-1185">Reference proteome</keyword>
<dbReference type="RefSeq" id="WP_184674995.1">
    <property type="nucleotide sequence ID" value="NZ_BAABAI010000021.1"/>
</dbReference>
<reference evidence="2 3" key="1">
    <citation type="submission" date="2020-08" db="EMBL/GenBank/DDBJ databases">
        <title>Sequencing the genomes of 1000 actinobacteria strains.</title>
        <authorList>
            <person name="Klenk H.-P."/>
        </authorList>
    </citation>
    <scope>NUCLEOTIDE SEQUENCE [LARGE SCALE GENOMIC DNA]</scope>
    <source>
        <strain evidence="2 3">DSM 45084</strain>
    </source>
</reference>
<dbReference type="Pfam" id="PF14436">
    <property type="entry name" value="EndoU_bacteria"/>
    <property type="match status" value="1"/>
</dbReference>
<gene>
    <name evidence="2" type="ORF">F4559_006681</name>
</gene>
<evidence type="ECO:0000259" key="1">
    <source>
        <dbReference type="Pfam" id="PF14436"/>
    </source>
</evidence>
<evidence type="ECO:0000313" key="3">
    <source>
        <dbReference type="Proteomes" id="UP000542674"/>
    </source>
</evidence>
<proteinExistence type="predicted"/>
<feature type="domain" description="Bacterial EndoU nuclease" evidence="1">
    <location>
        <begin position="120"/>
        <end position="194"/>
    </location>
</feature>
<dbReference type="EMBL" id="JACHJS010000001">
    <property type="protein sequence ID" value="MBB4969322.1"/>
    <property type="molecule type" value="Genomic_DNA"/>
</dbReference>
<dbReference type="InterPro" id="IPR029501">
    <property type="entry name" value="EndoU_bac"/>
</dbReference>
<dbReference type="AlphaFoldDB" id="A0A7W7TA25"/>
<accession>A0A7W7TA25</accession>
<dbReference type="GO" id="GO:0004519">
    <property type="term" value="F:endonuclease activity"/>
    <property type="evidence" value="ECO:0007669"/>
    <property type="project" value="InterPro"/>
</dbReference>
<protein>
    <recommendedName>
        <fullName evidence="1">Bacterial EndoU nuclease domain-containing protein</fullName>
    </recommendedName>
</protein>
<organism evidence="2 3">
    <name type="scientific">Saccharothrix violaceirubra</name>
    <dbReference type="NCBI Taxonomy" id="413306"/>
    <lineage>
        <taxon>Bacteria</taxon>
        <taxon>Bacillati</taxon>
        <taxon>Actinomycetota</taxon>
        <taxon>Actinomycetes</taxon>
        <taxon>Pseudonocardiales</taxon>
        <taxon>Pseudonocardiaceae</taxon>
        <taxon>Saccharothrix</taxon>
    </lineage>
</organism>
<comment type="caution">
    <text evidence="2">The sequence shown here is derived from an EMBL/GenBank/DDBJ whole genome shotgun (WGS) entry which is preliminary data.</text>
</comment>
<sequence length="213" mass="23197">MTSLGEVGKSLRRALDLVAQAIAHHEQAATLVDEAHALLMTTLGDARHTAFATTAKAIRATVDDLRAITALVENYLTSLGLTSTPTAWDAIQEGRTPPTFHVTEARRVHILDGDGDDENGGHAPGTGMPFKKEFPAHWSDEKIISAILDVARNPDSPPRARWNPDSWQVRGEREGVVMDVILGPDGAVWTGYPRRGRGVIHNDRYGNPTDPTR</sequence>
<evidence type="ECO:0000313" key="2">
    <source>
        <dbReference type="EMBL" id="MBB4969322.1"/>
    </source>
</evidence>
<name>A0A7W7TA25_9PSEU</name>
<dbReference type="Proteomes" id="UP000542674">
    <property type="component" value="Unassembled WGS sequence"/>
</dbReference>